<feature type="compositionally biased region" description="Acidic residues" evidence="1">
    <location>
        <begin position="878"/>
        <end position="890"/>
    </location>
</feature>
<dbReference type="VEuPathDB" id="ToxoDB:TGVAND_229620"/>
<feature type="region of interest" description="Disordered" evidence="1">
    <location>
        <begin position="878"/>
        <end position="952"/>
    </location>
</feature>
<feature type="compositionally biased region" description="Basic and acidic residues" evidence="1">
    <location>
        <begin position="537"/>
        <end position="549"/>
    </location>
</feature>
<feature type="region of interest" description="Disordered" evidence="1">
    <location>
        <begin position="510"/>
        <end position="552"/>
    </location>
</feature>
<dbReference type="OrthoDB" id="347611at2759"/>
<evidence type="ECO:0000313" key="3">
    <source>
        <dbReference type="Proteomes" id="UP000028840"/>
    </source>
</evidence>
<feature type="compositionally biased region" description="Basic and acidic residues" evidence="1">
    <location>
        <begin position="69"/>
        <end position="81"/>
    </location>
</feature>
<evidence type="ECO:0000256" key="1">
    <source>
        <dbReference type="SAM" id="MobiDB-lite"/>
    </source>
</evidence>
<sequence length="1012" mass="113561">MNLQREASRLPRGACSAAMKLVSLPGAPRAGGCPRRRRRLQLSQADSPFFAFSPFSRTNPQHAPVKNGQKREVQEAGEESHLAATARTPQATTEHGTLPVRLASSPFQPRSLRRLAMSGFSCAPLATRVESADSVFSPWTSASKAVACSSRAAPHRFFSEVAATVSLPSLGSTLRDRRSRRGSRFFSSLRPECPRLPSSLSSAPSEAPSFLRLRVPCPSPVFAAPSASPLSSWPSSRIAWSTPSPRMSPYAWSSSSPLIAPSNALPQSRRLPALCESRRFFYYRFHKRIGKGNFNRYLEFYQKPRGIENTLRLRYNYTPTFTAKKRSEMWKVNLVKKIAHATDAKQVLDVWTYYRHRRTKRPYHYLLALQRLVEVGGCDPTDFRFRLIARGIYRTAKRFINLPRVCVYLAKLNATGDLQDLSRFLIPQVEAYFPFQLCLLAHAFGSVRLQDKVLFAAIDEALRPHLSELPAAMLVKLTQGYAGALVHNYGLLARVSLLLQQRVSRAATGEADPLTACDEEDETGRTLSSKEPQGGSRQRETAKAAREITEAEDDCLEATEKKTVKRRHSGPLLPTLHHLLAFGRVCADLKYQDFGYLEMLSIQMQAAFRADLAVSSSRETFQRFSPFSVQELVEIFHRLKVNDVSLLLAALRHVQARMHDYPPSCVASIGFCTAQMLPCDASTVRQVHAHMLEVLQEAVPLLDLCSLGQLAAFAKKAKPRRNRSALRSSVFEAVEARVLELQGDGRTVFDVGRLLELLSLNGRRVSEEAFHILCRQAHRHLDLFEPQDFCRLARALARVKCQGSRGEQSEGLQASSLVNALARRTLRQEDEFSPRDFLSLLRSLTLAGPPDRVYAVPLKEKLRRKQVLHNYFPASQSEDAEAFEDSEQLFESDLPPSSRQTPTLRKGRLLLGPQVIRRPQQQGSPESAEGEARSEKETLEEESLSYSPVPDGEQEAEVNVDHAGKSVSVLSEGGRSRIRRRRLEEKLRIAEEEGWDLLHRRVASLRQLKGWL</sequence>
<proteinExistence type="predicted"/>
<name>A0A086PRS0_TOXGO</name>
<protein>
    <submittedName>
        <fullName evidence="2">Uncharacterized protein</fullName>
    </submittedName>
</protein>
<comment type="caution">
    <text evidence="2">The sequence shown here is derived from an EMBL/GenBank/DDBJ whole genome shotgun (WGS) entry which is preliminary data.</text>
</comment>
<dbReference type="Proteomes" id="UP000028840">
    <property type="component" value="Unassembled WGS sequence"/>
</dbReference>
<reference evidence="2 3" key="1">
    <citation type="submission" date="2014-08" db="EMBL/GenBank/DDBJ databases">
        <authorList>
            <person name="Sibley D."/>
            <person name="Venepally P."/>
            <person name="Karamycheva S."/>
            <person name="Hadjithomas M."/>
            <person name="Khan A."/>
            <person name="Brunk B."/>
            <person name="Roos D."/>
            <person name="Caler E."/>
            <person name="Lorenzi H."/>
        </authorList>
    </citation>
    <scope>NUCLEOTIDE SEQUENCE [LARGE SCALE GENOMIC DNA]</scope>
    <source>
        <strain evidence="2 3">VAND</strain>
    </source>
</reference>
<accession>A0A086PRS0</accession>
<gene>
    <name evidence="2" type="ORF">TGVAND_229620</name>
</gene>
<feature type="region of interest" description="Disordered" evidence="1">
    <location>
        <begin position="55"/>
        <end position="94"/>
    </location>
</feature>
<dbReference type="AlphaFoldDB" id="A0A086PRS0"/>
<organism evidence="2 3">
    <name type="scientific">Toxoplasma gondii VAND</name>
    <dbReference type="NCBI Taxonomy" id="933077"/>
    <lineage>
        <taxon>Eukaryota</taxon>
        <taxon>Sar</taxon>
        <taxon>Alveolata</taxon>
        <taxon>Apicomplexa</taxon>
        <taxon>Conoidasida</taxon>
        <taxon>Coccidia</taxon>
        <taxon>Eucoccidiorida</taxon>
        <taxon>Eimeriorina</taxon>
        <taxon>Sarcocystidae</taxon>
        <taxon>Toxoplasma</taxon>
    </lineage>
</organism>
<dbReference type="EMBL" id="AEYJ02001326">
    <property type="protein sequence ID" value="KFH03052.1"/>
    <property type="molecule type" value="Genomic_DNA"/>
</dbReference>
<evidence type="ECO:0000313" key="2">
    <source>
        <dbReference type="EMBL" id="KFH03052.1"/>
    </source>
</evidence>
<reference evidence="2 3" key="2">
    <citation type="journal article" date="2015" name="Eukaryot. Cell">
        <title>Genetic mapping reveals that sinefungin resistance in Toxoplasma gondii is controlled by a putative amino acid transporter locus that can be used as a negative selectable marker.</title>
        <authorList>
            <person name="Behnke M.S."/>
            <person name="Khan A."/>
            <person name="Sibley L.D."/>
        </authorList>
    </citation>
    <scope>NUCLEOTIDE SEQUENCE [LARGE SCALE GENOMIC DNA]</scope>
    <source>
        <strain evidence="2 3">VAND</strain>
    </source>
</reference>